<dbReference type="PANTHER" id="PTHR12001:SF69">
    <property type="entry name" value="ALL TRANS-POLYPRENYL-DIPHOSPHATE SYNTHASE PDSS1"/>
    <property type="match status" value="1"/>
</dbReference>
<dbReference type="Proteomes" id="UP000242414">
    <property type="component" value="Unassembled WGS sequence"/>
</dbReference>
<dbReference type="EMBL" id="KV921963">
    <property type="protein sequence ID" value="ORE04711.1"/>
    <property type="molecule type" value="Genomic_DNA"/>
</dbReference>
<gene>
    <name evidence="8" type="ORF">BCV72DRAFT_231047</name>
</gene>
<sequence length="424" mass="47342">MLRRSIIRRHQPLLNLYRQTYAYYHVTNSVYSQPKQVEEESPLNKLSQGISAFTSTLLNAPPLRRVTKPNIETLPFTGNATSWEQAIREAQSLVNSADQERIFDPVKVVGKDLWELKGNITKLLGSGHPFIDTIGKHYFESDTNRIRPLLVLLIAKASSLADKDPSRVVPDGPISDTQRRLAEITEMIYTASLLHYDVIDNNQASNAVFGNKMAVLAGDFLLARSSVALAQLKNAECIELMATCIAHLVEGEFMQLQKPKEGMDKNKAFEYYLKQVYMKTSSLIAESCKASSVLAGCTSHVVKAAYDYGNHFGIAFQLLNDVRQFTQIAAHTSTSSPTAWINAPVLMAWTKCPDLGSIIERKFSREGDMEKARLLVYQTNALKDVMTLADEHIKKAIDSIDHLPTSDARSALVQLVKNLPSRQE</sequence>
<protein>
    <submittedName>
        <fullName evidence="8">Terpenoid synthase</fullName>
    </submittedName>
</protein>
<name>A0A1X0QYA3_RHIZD</name>
<dbReference type="CDD" id="cd00685">
    <property type="entry name" value="Trans_IPPS_HT"/>
    <property type="match status" value="1"/>
</dbReference>
<proteinExistence type="inferred from homology"/>
<dbReference type="OrthoDB" id="9927103at2759"/>
<dbReference type="InterPro" id="IPR000092">
    <property type="entry name" value="Polyprenyl_synt"/>
</dbReference>
<dbReference type="GO" id="GO:0046872">
    <property type="term" value="F:metal ion binding"/>
    <property type="evidence" value="ECO:0007669"/>
    <property type="project" value="UniProtKB-KW"/>
</dbReference>
<dbReference type="Pfam" id="PF00348">
    <property type="entry name" value="polyprenyl_synt"/>
    <property type="match status" value="1"/>
</dbReference>
<evidence type="ECO:0000313" key="8">
    <source>
        <dbReference type="EMBL" id="ORE04711.1"/>
    </source>
</evidence>
<comment type="similarity">
    <text evidence="2 7">Belongs to the FPP/GGPP synthase family.</text>
</comment>
<evidence type="ECO:0000256" key="3">
    <source>
        <dbReference type="ARBA" id="ARBA00022679"/>
    </source>
</evidence>
<evidence type="ECO:0000256" key="1">
    <source>
        <dbReference type="ARBA" id="ARBA00001946"/>
    </source>
</evidence>
<dbReference type="GO" id="GO:0004659">
    <property type="term" value="F:prenyltransferase activity"/>
    <property type="evidence" value="ECO:0007669"/>
    <property type="project" value="InterPro"/>
</dbReference>
<evidence type="ECO:0000256" key="6">
    <source>
        <dbReference type="ARBA" id="ARBA00023229"/>
    </source>
</evidence>
<accession>A0A1X0QYA3</accession>
<dbReference type="GO" id="GO:1990234">
    <property type="term" value="C:transferase complex"/>
    <property type="evidence" value="ECO:0007669"/>
    <property type="project" value="TreeGrafter"/>
</dbReference>
<dbReference type="Gene3D" id="1.10.600.10">
    <property type="entry name" value="Farnesyl Diphosphate Synthase"/>
    <property type="match status" value="1"/>
</dbReference>
<evidence type="ECO:0000256" key="5">
    <source>
        <dbReference type="ARBA" id="ARBA00022842"/>
    </source>
</evidence>
<evidence type="ECO:0000256" key="4">
    <source>
        <dbReference type="ARBA" id="ARBA00022723"/>
    </source>
</evidence>
<keyword evidence="5" id="KW-0460">Magnesium</keyword>
<keyword evidence="3 7" id="KW-0808">Transferase</keyword>
<reference evidence="8" key="1">
    <citation type="journal article" date="2016" name="Proc. Natl. Acad. Sci. U.S.A.">
        <title>Lipid metabolic changes in an early divergent fungus govern the establishment of a mutualistic symbiosis with endobacteria.</title>
        <authorList>
            <person name="Lastovetsky O.A."/>
            <person name="Gaspar M.L."/>
            <person name="Mondo S.J."/>
            <person name="LaButti K.M."/>
            <person name="Sandor L."/>
            <person name="Grigoriev I.V."/>
            <person name="Henry S.A."/>
            <person name="Pawlowska T.E."/>
        </authorList>
    </citation>
    <scope>NUCLEOTIDE SEQUENCE [LARGE SCALE GENOMIC DNA]</scope>
    <source>
        <strain evidence="8">ATCC 52814</strain>
    </source>
</reference>
<dbReference type="GO" id="GO:0006744">
    <property type="term" value="P:ubiquinone biosynthetic process"/>
    <property type="evidence" value="ECO:0007669"/>
    <property type="project" value="TreeGrafter"/>
</dbReference>
<dbReference type="GO" id="GO:0008299">
    <property type="term" value="P:isoprenoid biosynthetic process"/>
    <property type="evidence" value="ECO:0007669"/>
    <property type="project" value="UniProtKB-KW"/>
</dbReference>
<organism evidence="8">
    <name type="scientific">Rhizopus microsporus var. microsporus</name>
    <dbReference type="NCBI Taxonomy" id="86635"/>
    <lineage>
        <taxon>Eukaryota</taxon>
        <taxon>Fungi</taxon>
        <taxon>Fungi incertae sedis</taxon>
        <taxon>Mucoromycota</taxon>
        <taxon>Mucoromycotina</taxon>
        <taxon>Mucoromycetes</taxon>
        <taxon>Mucorales</taxon>
        <taxon>Mucorineae</taxon>
        <taxon>Rhizopodaceae</taxon>
        <taxon>Rhizopus</taxon>
    </lineage>
</organism>
<keyword evidence="6" id="KW-0414">Isoprene biosynthesis</keyword>
<keyword evidence="4" id="KW-0479">Metal-binding</keyword>
<dbReference type="AlphaFoldDB" id="A0A1X0QYA3"/>
<dbReference type="PANTHER" id="PTHR12001">
    <property type="entry name" value="GERANYLGERANYL PYROPHOSPHATE SYNTHASE"/>
    <property type="match status" value="1"/>
</dbReference>
<dbReference type="SUPFAM" id="SSF48576">
    <property type="entry name" value="Terpenoid synthases"/>
    <property type="match status" value="1"/>
</dbReference>
<comment type="cofactor">
    <cofactor evidence="1">
        <name>Mg(2+)</name>
        <dbReference type="ChEBI" id="CHEBI:18420"/>
    </cofactor>
</comment>
<evidence type="ECO:0000256" key="7">
    <source>
        <dbReference type="RuleBase" id="RU004466"/>
    </source>
</evidence>
<dbReference type="InterPro" id="IPR008949">
    <property type="entry name" value="Isoprenoid_synthase_dom_sf"/>
</dbReference>
<evidence type="ECO:0000256" key="2">
    <source>
        <dbReference type="ARBA" id="ARBA00006706"/>
    </source>
</evidence>
<dbReference type="VEuPathDB" id="FungiDB:BCV72DRAFT_231047"/>